<sequence>MNVFQVIWRNALHRKTLSILTMLSVALTAALLLFVLMWNEGVEKGAEKGYGPFEITMGAEGSKTQLAMSTYYHIGAPTGNIPNAIYEQVKKEAEAEEVFAITTGDNLNGYPIVGVDAGYFAVRYGDKQLASGSLYGGLGEAVIGSHAARTLGLKVGDTFKGGHGLVHSAEAAGEHAEEHHEKESGEHADASREGAQGDHNEHEGHDEHDGHEAFSYKVVGILPPLHSPDDRAVFTTLDYAWAVHGEEAQHDREVTALMVKPKSLLGAQALKNKYDAMTGLQAMYTGKAVADVVNVVDKGTQVVQIVTYLCVLLAALTLLLSLLAAASERRKDVALLRLIGKPGRYVWTALVGEGVFLTAGGLLFGLLLGHSAGAAASSLLFDFAGIQIDPWSLAPGELLLAGGAVLLGIAASAIPAWQVYRVDPLYLFRS</sequence>
<dbReference type="PANTHER" id="PTHR43738">
    <property type="entry name" value="ABC TRANSPORTER, MEMBRANE PROTEIN"/>
    <property type="match status" value="1"/>
</dbReference>
<comment type="subcellular location">
    <subcellularLocation>
        <location evidence="1">Cell membrane</location>
        <topology evidence="1">Multi-pass membrane protein</topology>
    </subcellularLocation>
</comment>
<evidence type="ECO:0000256" key="6">
    <source>
        <dbReference type="ARBA" id="ARBA00022692"/>
    </source>
</evidence>
<evidence type="ECO:0000256" key="9">
    <source>
        <dbReference type="ARBA" id="ARBA00024973"/>
    </source>
</evidence>
<feature type="transmembrane region" description="Helical" evidence="11">
    <location>
        <begin position="398"/>
        <end position="420"/>
    </location>
</feature>
<dbReference type="Pfam" id="PF12704">
    <property type="entry name" value="MacB_PCD"/>
    <property type="match status" value="1"/>
</dbReference>
<evidence type="ECO:0000256" key="8">
    <source>
        <dbReference type="ARBA" id="ARBA00023136"/>
    </source>
</evidence>
<protein>
    <recommendedName>
        <fullName evidence="4">Putative hemin transport system permease protein HrtB</fullName>
    </recommendedName>
</protein>
<feature type="domain" description="MacB-like periplasmic core" evidence="13">
    <location>
        <begin position="18"/>
        <end position="263"/>
    </location>
</feature>
<evidence type="ECO:0000256" key="11">
    <source>
        <dbReference type="SAM" id="Phobius"/>
    </source>
</evidence>
<feature type="transmembrane region" description="Helical" evidence="11">
    <location>
        <begin position="345"/>
        <end position="368"/>
    </location>
</feature>
<feature type="compositionally biased region" description="Basic and acidic residues" evidence="10">
    <location>
        <begin position="172"/>
        <end position="209"/>
    </location>
</feature>
<evidence type="ECO:0000313" key="16">
    <source>
        <dbReference type="Proteomes" id="UP000288943"/>
    </source>
</evidence>
<dbReference type="GeneID" id="95377661"/>
<dbReference type="OrthoDB" id="9784014at2"/>
<evidence type="ECO:0000256" key="3">
    <source>
        <dbReference type="ARBA" id="ARBA00011131"/>
    </source>
</evidence>
<dbReference type="GO" id="GO:0005886">
    <property type="term" value="C:plasma membrane"/>
    <property type="evidence" value="ECO:0007669"/>
    <property type="project" value="UniProtKB-SubCell"/>
</dbReference>
<dbReference type="RefSeq" id="WP_042229987.1">
    <property type="nucleotide sequence ID" value="NZ_CP026520.1"/>
</dbReference>
<accession>A0A410X193</accession>
<dbReference type="EMBL" id="JAMDMJ010000003">
    <property type="protein sequence ID" value="MCY9594937.1"/>
    <property type="molecule type" value="Genomic_DNA"/>
</dbReference>
<comment type="subunit">
    <text evidence="3">The complex is composed of two ATP-binding proteins (HrtA), two transmembrane proteins (HrtB) and a solute-binding protein.</text>
</comment>
<evidence type="ECO:0000313" key="17">
    <source>
        <dbReference type="Proteomes" id="UP001527202"/>
    </source>
</evidence>
<dbReference type="EMBL" id="CP026520">
    <property type="protein sequence ID" value="QAV20378.1"/>
    <property type="molecule type" value="Genomic_DNA"/>
</dbReference>
<dbReference type="Pfam" id="PF02687">
    <property type="entry name" value="FtsX"/>
    <property type="match status" value="1"/>
</dbReference>
<gene>
    <name evidence="14" type="ORF">M5X16_04000</name>
    <name evidence="15" type="ORF">PC41400_22980</name>
</gene>
<evidence type="ECO:0000256" key="10">
    <source>
        <dbReference type="SAM" id="MobiDB-lite"/>
    </source>
</evidence>
<dbReference type="InterPro" id="IPR051125">
    <property type="entry name" value="ABC-4/HrtB_transporter"/>
</dbReference>
<keyword evidence="8 11" id="KW-0472">Membrane</keyword>
<dbReference type="InterPro" id="IPR025857">
    <property type="entry name" value="MacB_PCD"/>
</dbReference>
<reference evidence="15 16" key="1">
    <citation type="submission" date="2018-01" db="EMBL/GenBank/DDBJ databases">
        <title>The whole genome sequencing and assembly of Paenibacillus chitinolyticus KCCM 41400 strain.</title>
        <authorList>
            <person name="Kim J.-Y."/>
            <person name="Park M.-K."/>
            <person name="Lee Y.-J."/>
            <person name="Yi H."/>
            <person name="Bahn Y.-S."/>
            <person name="Kim J.F."/>
            <person name="Lee D.-W."/>
        </authorList>
    </citation>
    <scope>NUCLEOTIDE SEQUENCE [LARGE SCALE GENOMIC DNA]</scope>
    <source>
        <strain evidence="15 16">KCCM 41400</strain>
    </source>
</reference>
<dbReference type="AlphaFoldDB" id="A0A410X193"/>
<organism evidence="15 16">
    <name type="scientific">Paenibacillus chitinolyticus</name>
    <dbReference type="NCBI Taxonomy" id="79263"/>
    <lineage>
        <taxon>Bacteria</taxon>
        <taxon>Bacillati</taxon>
        <taxon>Bacillota</taxon>
        <taxon>Bacilli</taxon>
        <taxon>Bacillales</taxon>
        <taxon>Paenibacillaceae</taxon>
        <taxon>Paenibacillus</taxon>
    </lineage>
</organism>
<evidence type="ECO:0000259" key="13">
    <source>
        <dbReference type="Pfam" id="PF12704"/>
    </source>
</evidence>
<dbReference type="InterPro" id="IPR003838">
    <property type="entry name" value="ABC3_permease_C"/>
</dbReference>
<evidence type="ECO:0000313" key="15">
    <source>
        <dbReference type="EMBL" id="QAV20378.1"/>
    </source>
</evidence>
<keyword evidence="6 11" id="KW-0812">Transmembrane</keyword>
<feature type="domain" description="ABC3 transporter permease C-terminal" evidence="12">
    <location>
        <begin position="306"/>
        <end position="424"/>
    </location>
</feature>
<feature type="transmembrane region" description="Helical" evidence="11">
    <location>
        <begin position="305"/>
        <end position="325"/>
    </location>
</feature>
<evidence type="ECO:0000259" key="12">
    <source>
        <dbReference type="Pfam" id="PF02687"/>
    </source>
</evidence>
<proteinExistence type="inferred from homology"/>
<keyword evidence="17" id="KW-1185">Reference proteome</keyword>
<name>A0A410X193_9BACL</name>
<evidence type="ECO:0000256" key="5">
    <source>
        <dbReference type="ARBA" id="ARBA00022475"/>
    </source>
</evidence>
<keyword evidence="7 11" id="KW-1133">Transmembrane helix</keyword>
<feature type="transmembrane region" description="Helical" evidence="11">
    <location>
        <begin position="17"/>
        <end position="38"/>
    </location>
</feature>
<evidence type="ECO:0000256" key="7">
    <source>
        <dbReference type="ARBA" id="ARBA00022989"/>
    </source>
</evidence>
<reference evidence="14 17" key="2">
    <citation type="submission" date="2022-05" db="EMBL/GenBank/DDBJ databases">
        <title>Genome Sequencing of Bee-Associated Microbes.</title>
        <authorList>
            <person name="Dunlap C."/>
        </authorList>
    </citation>
    <scope>NUCLEOTIDE SEQUENCE [LARGE SCALE GENOMIC DNA]</scope>
    <source>
        <strain evidence="14 17">NRRL B-23120</strain>
    </source>
</reference>
<dbReference type="Proteomes" id="UP001527202">
    <property type="component" value="Unassembled WGS sequence"/>
</dbReference>
<comment type="function">
    <text evidence="9">Part of the ABC transporter complex hrt involved in hemin import. Responsible for the translocation of the substrate across the membrane.</text>
</comment>
<evidence type="ECO:0000313" key="14">
    <source>
        <dbReference type="EMBL" id="MCY9594937.1"/>
    </source>
</evidence>
<feature type="region of interest" description="Disordered" evidence="10">
    <location>
        <begin position="169"/>
        <end position="209"/>
    </location>
</feature>
<evidence type="ECO:0000256" key="2">
    <source>
        <dbReference type="ARBA" id="ARBA00008697"/>
    </source>
</evidence>
<dbReference type="PANTHER" id="PTHR43738:SF2">
    <property type="entry name" value="ABC TRANSPORTER PERMEASE"/>
    <property type="match status" value="1"/>
</dbReference>
<evidence type="ECO:0000256" key="1">
    <source>
        <dbReference type="ARBA" id="ARBA00004651"/>
    </source>
</evidence>
<comment type="similarity">
    <text evidence="2">Belongs to the ABC-4 integral membrane protein family. HrtB subfamily.</text>
</comment>
<dbReference type="KEGG" id="pchi:PC41400_22980"/>
<keyword evidence="5" id="KW-1003">Cell membrane</keyword>
<evidence type="ECO:0000256" key="4">
    <source>
        <dbReference type="ARBA" id="ARBA00016962"/>
    </source>
</evidence>
<dbReference type="Proteomes" id="UP000288943">
    <property type="component" value="Chromosome"/>
</dbReference>